<keyword evidence="6" id="KW-1185">Reference proteome</keyword>
<reference evidence="5" key="1">
    <citation type="submission" date="2022-03" db="EMBL/GenBank/DDBJ databases">
        <authorList>
            <person name="Martin C."/>
        </authorList>
    </citation>
    <scope>NUCLEOTIDE SEQUENCE</scope>
</reference>
<dbReference type="OrthoDB" id="411451at2759"/>
<protein>
    <recommendedName>
        <fullName evidence="4">Sulfotransferase domain-containing protein</fullName>
    </recommendedName>
</protein>
<dbReference type="Pfam" id="PF00685">
    <property type="entry name" value="Sulfotransfer_1"/>
    <property type="match status" value="1"/>
</dbReference>
<accession>A0A8S4N8G8</accession>
<dbReference type="InterPro" id="IPR000863">
    <property type="entry name" value="Sulfotransferase_dom"/>
</dbReference>
<dbReference type="PANTHER" id="PTHR10605:SF72">
    <property type="entry name" value="HEPARAN SULFATE 3-O SULFOTRANSFERASE-B, ISOFORM A"/>
    <property type="match status" value="1"/>
</dbReference>
<keyword evidence="1" id="KW-0808">Transferase</keyword>
<dbReference type="Proteomes" id="UP000749559">
    <property type="component" value="Unassembled WGS sequence"/>
</dbReference>
<dbReference type="PANTHER" id="PTHR10605">
    <property type="entry name" value="HEPARAN SULFATE SULFOTRANSFERASE"/>
    <property type="match status" value="1"/>
</dbReference>
<evidence type="ECO:0000256" key="3">
    <source>
        <dbReference type="PIRSR" id="PIRSR637359-2"/>
    </source>
</evidence>
<feature type="non-terminal residue" evidence="5">
    <location>
        <position position="131"/>
    </location>
</feature>
<organism evidence="5 6">
    <name type="scientific">Owenia fusiformis</name>
    <name type="common">Polychaete worm</name>
    <dbReference type="NCBI Taxonomy" id="6347"/>
    <lineage>
        <taxon>Eukaryota</taxon>
        <taxon>Metazoa</taxon>
        <taxon>Spiralia</taxon>
        <taxon>Lophotrochozoa</taxon>
        <taxon>Annelida</taxon>
        <taxon>Polychaeta</taxon>
        <taxon>Sedentaria</taxon>
        <taxon>Canalipalpata</taxon>
        <taxon>Sabellida</taxon>
        <taxon>Oweniida</taxon>
        <taxon>Oweniidae</taxon>
        <taxon>Owenia</taxon>
    </lineage>
</organism>
<comment type="caution">
    <text evidence="5">The sequence shown here is derived from an EMBL/GenBank/DDBJ whole genome shotgun (WGS) entry which is preliminary data.</text>
</comment>
<dbReference type="InterPro" id="IPR027417">
    <property type="entry name" value="P-loop_NTPase"/>
</dbReference>
<evidence type="ECO:0000313" key="5">
    <source>
        <dbReference type="EMBL" id="CAH1776787.1"/>
    </source>
</evidence>
<proteinExistence type="predicted"/>
<gene>
    <name evidence="5" type="ORF">OFUS_LOCUS3924</name>
</gene>
<dbReference type="Gene3D" id="3.40.50.300">
    <property type="entry name" value="P-loop containing nucleotide triphosphate hydrolases"/>
    <property type="match status" value="1"/>
</dbReference>
<dbReference type="InterPro" id="IPR037359">
    <property type="entry name" value="NST/OST"/>
</dbReference>
<evidence type="ECO:0000256" key="1">
    <source>
        <dbReference type="ARBA" id="ARBA00022679"/>
    </source>
</evidence>
<sequence>DIFLTDGVYMLILNEVYRYFPQEQVHIVYAENFIKDPVDELNQLEDFLGVPKVITRSMFIYNNTKQLFTKFVRLDGSIHVMKYTKGRPHPQLEDIFYDKLHEFYKPFNEKLFAMIGKTFDWNYRGKNYTSD</sequence>
<feature type="binding site" evidence="3">
    <location>
        <begin position="85"/>
        <end position="89"/>
    </location>
    <ligand>
        <name>3'-phosphoadenylyl sulfate</name>
        <dbReference type="ChEBI" id="CHEBI:58339"/>
    </ligand>
</feature>
<evidence type="ECO:0000313" key="6">
    <source>
        <dbReference type="Proteomes" id="UP000749559"/>
    </source>
</evidence>
<evidence type="ECO:0000259" key="4">
    <source>
        <dbReference type="Pfam" id="PF00685"/>
    </source>
</evidence>
<feature type="domain" description="Sulfotransferase" evidence="4">
    <location>
        <begin position="7"/>
        <end position="69"/>
    </location>
</feature>
<evidence type="ECO:0000256" key="2">
    <source>
        <dbReference type="ARBA" id="ARBA00023180"/>
    </source>
</evidence>
<dbReference type="AlphaFoldDB" id="A0A8S4N8G8"/>
<name>A0A8S4N8G8_OWEFU</name>
<dbReference type="GO" id="GO:0008467">
    <property type="term" value="F:[heparan sulfate]-glucosamine 3-sulfotransferase activity"/>
    <property type="evidence" value="ECO:0007669"/>
    <property type="project" value="TreeGrafter"/>
</dbReference>
<dbReference type="SUPFAM" id="SSF52540">
    <property type="entry name" value="P-loop containing nucleoside triphosphate hydrolases"/>
    <property type="match status" value="1"/>
</dbReference>
<keyword evidence="2" id="KW-0325">Glycoprotein</keyword>
<dbReference type="EMBL" id="CAIIXF020000002">
    <property type="protein sequence ID" value="CAH1776787.1"/>
    <property type="molecule type" value="Genomic_DNA"/>
</dbReference>